<feature type="transmembrane region" description="Helical" evidence="8">
    <location>
        <begin position="398"/>
        <end position="417"/>
    </location>
</feature>
<evidence type="ECO:0000256" key="1">
    <source>
        <dbReference type="ARBA" id="ARBA00001947"/>
    </source>
</evidence>
<dbReference type="SUPFAM" id="SSF111369">
    <property type="entry name" value="HlyD-like secretion proteins"/>
    <property type="match status" value="1"/>
</dbReference>
<dbReference type="AlphaFoldDB" id="A0A7L5BYY5"/>
<keyword evidence="7" id="KW-0175">Coiled coil</keyword>
<feature type="transmembrane region" description="Helical" evidence="8">
    <location>
        <begin position="133"/>
        <end position="152"/>
    </location>
</feature>
<feature type="coiled-coil region" evidence="7">
    <location>
        <begin position="461"/>
        <end position="521"/>
    </location>
</feature>
<evidence type="ECO:0000259" key="9">
    <source>
        <dbReference type="Pfam" id="PF02163"/>
    </source>
</evidence>
<dbReference type="PANTHER" id="PTHR13325:SF3">
    <property type="entry name" value="MEMBRANE-BOUND TRANSCRIPTION FACTOR SITE-2 PROTEASE"/>
    <property type="match status" value="1"/>
</dbReference>
<dbReference type="Pfam" id="PF02163">
    <property type="entry name" value="Peptidase_M50"/>
    <property type="match status" value="1"/>
</dbReference>
<evidence type="ECO:0000256" key="4">
    <source>
        <dbReference type="ARBA" id="ARBA00022692"/>
    </source>
</evidence>
<evidence type="ECO:0000256" key="3">
    <source>
        <dbReference type="ARBA" id="ARBA00007931"/>
    </source>
</evidence>
<evidence type="ECO:0000256" key="5">
    <source>
        <dbReference type="ARBA" id="ARBA00022989"/>
    </source>
</evidence>
<evidence type="ECO:0000256" key="2">
    <source>
        <dbReference type="ARBA" id="ARBA00004127"/>
    </source>
</evidence>
<keyword evidence="6 8" id="KW-0472">Membrane</keyword>
<keyword evidence="5 8" id="KW-1133">Transmembrane helix</keyword>
<reference evidence="10 11" key="1">
    <citation type="submission" date="2020-02" db="EMBL/GenBank/DDBJ databases">
        <title>complete genome sequence of Rhodobacteraceae bacterium.</title>
        <authorList>
            <person name="Park J."/>
            <person name="Kim Y.-S."/>
            <person name="Kim K.-H."/>
        </authorList>
    </citation>
    <scope>NUCLEOTIDE SEQUENCE [LARGE SCALE GENOMIC DNA]</scope>
    <source>
        <strain evidence="10 11">RR4-56</strain>
    </source>
</reference>
<feature type="transmembrane region" description="Helical" evidence="8">
    <location>
        <begin position="164"/>
        <end position="183"/>
    </location>
</feature>
<dbReference type="Gene3D" id="2.40.50.100">
    <property type="match status" value="1"/>
</dbReference>
<keyword evidence="11" id="KW-1185">Reference proteome</keyword>
<comment type="cofactor">
    <cofactor evidence="1">
        <name>Zn(2+)</name>
        <dbReference type="ChEBI" id="CHEBI:29105"/>
    </cofactor>
</comment>
<dbReference type="InterPro" id="IPR008915">
    <property type="entry name" value="Peptidase_M50"/>
</dbReference>
<dbReference type="GO" id="GO:0012505">
    <property type="term" value="C:endomembrane system"/>
    <property type="evidence" value="ECO:0007669"/>
    <property type="project" value="UniProtKB-SubCell"/>
</dbReference>
<feature type="transmembrane region" description="Helical" evidence="8">
    <location>
        <begin position="203"/>
        <end position="222"/>
    </location>
</feature>
<dbReference type="GO" id="GO:0004222">
    <property type="term" value="F:metalloendopeptidase activity"/>
    <property type="evidence" value="ECO:0007669"/>
    <property type="project" value="InterPro"/>
</dbReference>
<sequence length="687" mass="75219">MTGAGDPVLRRELRFRRRATGDTVLIEDPMTGGYFETDRETSSFVRLLDGRRSPEAALARLRRDLPDARLTEEDAPRLLDELDRQGLLEKRAAGPPERAPARRLDAVSQRLRLGAYDAAFACCARRLGGMQSWATLPFWLLLLAAALGALAGSWDRFAFEIGRLIAVDSVIWLWLAWLLSEAWHEFQHGLTARRYGVAVREVGLLFVIFLPLGAYVDVTGVWRVDNRWKRLHITLAGILGELALGAAALLLWTQTPTGELSAFLQSLVVATTVSTLLFNASPLMRFDGYHALVDLFDAPNLYQRSASAIRAQAVRAISGARTTTPEPRGVMIYGWLSFAWRMRVMVTLTVLAAHLAFGFGVALGALVIWRMAIVPLGRLVALIWRLEPGARRVAAFRLAAALGAGAMLWFAPAPVFLRAPGLVELRDAVQLRATSPGEVVRLFVADGQRVAEGDPIMTLENPQIRSQARNLSAERAKLEIQLAVAQSDGALAAASDFRRRIVTLDSEIEELETRIAGLSITAPSAGVFFRRDFDSLLGAWINRGDLIAEFADPKRLDARVWLTPEDARRLRREPDGLRLLSDGAPPPGVPVRLSRIEPSATTDLPPAAITAEGGGPLLVLADQEERRLAETCVEATFTPAATTPGWPPGAPGTLSAPTRWRRFGGIALEWIGEVDLLGPASWNFSSR</sequence>
<feature type="transmembrane region" description="Helical" evidence="8">
    <location>
        <begin position="344"/>
        <end position="362"/>
    </location>
</feature>
<comment type="subcellular location">
    <subcellularLocation>
        <location evidence="2">Endomembrane system</location>
        <topology evidence="2">Multi-pass membrane protein</topology>
    </subcellularLocation>
</comment>
<feature type="transmembrane region" description="Helical" evidence="8">
    <location>
        <begin position="234"/>
        <end position="254"/>
    </location>
</feature>
<evidence type="ECO:0000313" key="10">
    <source>
        <dbReference type="EMBL" id="QIE56048.1"/>
    </source>
</evidence>
<feature type="domain" description="Peptidase M50" evidence="9">
    <location>
        <begin position="179"/>
        <end position="254"/>
    </location>
</feature>
<gene>
    <name evidence="10" type="ORF">G5B40_11640</name>
</gene>
<proteinExistence type="inferred from homology"/>
<dbReference type="KEGG" id="hdh:G5B40_11640"/>
<evidence type="ECO:0000313" key="11">
    <source>
        <dbReference type="Proteomes" id="UP000503336"/>
    </source>
</evidence>
<evidence type="ECO:0000256" key="8">
    <source>
        <dbReference type="SAM" id="Phobius"/>
    </source>
</evidence>
<dbReference type="GO" id="GO:0005737">
    <property type="term" value="C:cytoplasm"/>
    <property type="evidence" value="ECO:0007669"/>
    <property type="project" value="TreeGrafter"/>
</dbReference>
<protein>
    <submittedName>
        <fullName evidence="10">HlyD family efflux transporter periplasmic adaptor subunit</fullName>
    </submittedName>
</protein>
<dbReference type="PANTHER" id="PTHR13325">
    <property type="entry name" value="PROTEASE M50 MEMBRANE-BOUND TRANSCRIPTION FACTOR SITE 2 PROTEASE"/>
    <property type="match status" value="1"/>
</dbReference>
<feature type="transmembrane region" description="Helical" evidence="8">
    <location>
        <begin position="260"/>
        <end position="280"/>
    </location>
</feature>
<evidence type="ECO:0000256" key="7">
    <source>
        <dbReference type="SAM" id="Coils"/>
    </source>
</evidence>
<accession>A0A7L5BYY5</accession>
<dbReference type="RefSeq" id="WP_165098761.1">
    <property type="nucleotide sequence ID" value="NZ_CP049056.1"/>
</dbReference>
<dbReference type="Proteomes" id="UP000503336">
    <property type="component" value="Chromosome"/>
</dbReference>
<comment type="similarity">
    <text evidence="3">Belongs to the peptidase M50B family.</text>
</comment>
<keyword evidence="4 8" id="KW-0812">Transmembrane</keyword>
<evidence type="ECO:0000256" key="6">
    <source>
        <dbReference type="ARBA" id="ARBA00023136"/>
    </source>
</evidence>
<dbReference type="GO" id="GO:0031293">
    <property type="term" value="P:membrane protein intracellular domain proteolysis"/>
    <property type="evidence" value="ECO:0007669"/>
    <property type="project" value="TreeGrafter"/>
</dbReference>
<dbReference type="EMBL" id="CP049056">
    <property type="protein sequence ID" value="QIE56048.1"/>
    <property type="molecule type" value="Genomic_DNA"/>
</dbReference>
<dbReference type="GO" id="GO:0016020">
    <property type="term" value="C:membrane"/>
    <property type="evidence" value="ECO:0007669"/>
    <property type="project" value="InterPro"/>
</dbReference>
<organism evidence="10 11">
    <name type="scientific">Pikeienuella piscinae</name>
    <dbReference type="NCBI Taxonomy" id="2748098"/>
    <lineage>
        <taxon>Bacteria</taxon>
        <taxon>Pseudomonadati</taxon>
        <taxon>Pseudomonadota</taxon>
        <taxon>Alphaproteobacteria</taxon>
        <taxon>Rhodobacterales</taxon>
        <taxon>Paracoccaceae</taxon>
        <taxon>Pikeienuella</taxon>
    </lineage>
</organism>
<dbReference type="InterPro" id="IPR001193">
    <property type="entry name" value="MBTPS2"/>
</dbReference>
<name>A0A7L5BYY5_9RHOB</name>